<keyword evidence="3" id="KW-1185">Reference proteome</keyword>
<dbReference type="InterPro" id="IPR002545">
    <property type="entry name" value="CheW-lke_dom"/>
</dbReference>
<dbReference type="Gene3D" id="2.30.30.40">
    <property type="entry name" value="SH3 Domains"/>
    <property type="match status" value="1"/>
</dbReference>
<dbReference type="SMART" id="SM00260">
    <property type="entry name" value="CheW"/>
    <property type="match status" value="1"/>
</dbReference>
<name>B4VZE8_9CYAN</name>
<reference evidence="2 3" key="1">
    <citation type="submission" date="2008-07" db="EMBL/GenBank/DDBJ databases">
        <authorList>
            <person name="Tandeau de Marsac N."/>
            <person name="Ferriera S."/>
            <person name="Johnson J."/>
            <person name="Kravitz S."/>
            <person name="Beeson K."/>
            <person name="Sutton G."/>
            <person name="Rogers Y.-H."/>
            <person name="Friedman R."/>
            <person name="Frazier M."/>
            <person name="Venter J.C."/>
        </authorList>
    </citation>
    <scope>NUCLEOTIDE SEQUENCE [LARGE SCALE GENOMIC DNA]</scope>
    <source>
        <strain evidence="2 3">PCC 7420</strain>
    </source>
</reference>
<dbReference type="PANTHER" id="PTHR22617">
    <property type="entry name" value="CHEMOTAXIS SENSOR HISTIDINE KINASE-RELATED"/>
    <property type="match status" value="1"/>
</dbReference>
<dbReference type="AlphaFoldDB" id="B4VZE8"/>
<dbReference type="InterPro" id="IPR039315">
    <property type="entry name" value="CheW"/>
</dbReference>
<evidence type="ECO:0000259" key="1">
    <source>
        <dbReference type="PROSITE" id="PS50851"/>
    </source>
</evidence>
<dbReference type="GO" id="GO:0007165">
    <property type="term" value="P:signal transduction"/>
    <property type="evidence" value="ECO:0007669"/>
    <property type="project" value="InterPro"/>
</dbReference>
<feature type="domain" description="CheW-like" evidence="1">
    <location>
        <begin position="4"/>
        <end position="156"/>
    </location>
</feature>
<dbReference type="Pfam" id="PF01584">
    <property type="entry name" value="CheW"/>
    <property type="match status" value="1"/>
</dbReference>
<dbReference type="InterPro" id="IPR036061">
    <property type="entry name" value="CheW-like_dom_sf"/>
</dbReference>
<proteinExistence type="predicted"/>
<dbReference type="HOGENOM" id="CLU_048995_3_3_3"/>
<dbReference type="PANTHER" id="PTHR22617:SF23">
    <property type="entry name" value="CHEMOTAXIS PROTEIN CHEW"/>
    <property type="match status" value="1"/>
</dbReference>
<dbReference type="STRING" id="118168.MC7420_4986"/>
<dbReference type="OrthoDB" id="456080at2"/>
<dbReference type="EMBL" id="DS989862">
    <property type="protein sequence ID" value="EDX72713.1"/>
    <property type="molecule type" value="Genomic_DNA"/>
</dbReference>
<dbReference type="SUPFAM" id="SSF50341">
    <property type="entry name" value="CheW-like"/>
    <property type="match status" value="1"/>
</dbReference>
<dbReference type="PROSITE" id="PS50851">
    <property type="entry name" value="CHEW"/>
    <property type="match status" value="1"/>
</dbReference>
<evidence type="ECO:0000313" key="2">
    <source>
        <dbReference type="EMBL" id="EDX72713.1"/>
    </source>
</evidence>
<gene>
    <name evidence="2" type="ORF">MC7420_4986</name>
</gene>
<sequence length="162" mass="18431">MAQFHQFCTFFLDHFFLGLEVENVQEVIRYQSITRVPLAPPAVRGLINLRSQIVPAVDLRQFLELDQNVTKIPVETELDEDSEHLPLNVVVRTADEVISLLVDDVGEVLEISDNCFEKSPETLTGNARQLIRGAYKLTDQLLLILDTDKVVELTIFKPTLRN</sequence>
<protein>
    <recommendedName>
        <fullName evidence="1">CheW-like domain-containing protein</fullName>
    </recommendedName>
</protein>
<dbReference type="Proteomes" id="UP000003835">
    <property type="component" value="Unassembled WGS sequence"/>
</dbReference>
<dbReference type="RefSeq" id="WP_006104167.1">
    <property type="nucleotide sequence ID" value="NZ_DS989862.1"/>
</dbReference>
<accession>B4VZE8</accession>
<dbReference type="GO" id="GO:0006935">
    <property type="term" value="P:chemotaxis"/>
    <property type="evidence" value="ECO:0007669"/>
    <property type="project" value="InterPro"/>
</dbReference>
<organism evidence="2 3">
    <name type="scientific">Coleofasciculus chthonoplastes PCC 7420</name>
    <dbReference type="NCBI Taxonomy" id="118168"/>
    <lineage>
        <taxon>Bacteria</taxon>
        <taxon>Bacillati</taxon>
        <taxon>Cyanobacteriota</taxon>
        <taxon>Cyanophyceae</taxon>
        <taxon>Coleofasciculales</taxon>
        <taxon>Coleofasciculaceae</taxon>
        <taxon>Coleofasciculus</taxon>
    </lineage>
</organism>
<evidence type="ECO:0000313" key="3">
    <source>
        <dbReference type="Proteomes" id="UP000003835"/>
    </source>
</evidence>
<dbReference type="eggNOG" id="COG0835">
    <property type="taxonomic scope" value="Bacteria"/>
</dbReference>
<dbReference type="GO" id="GO:0005829">
    <property type="term" value="C:cytosol"/>
    <property type="evidence" value="ECO:0007669"/>
    <property type="project" value="TreeGrafter"/>
</dbReference>
<dbReference type="Gene3D" id="2.40.50.180">
    <property type="entry name" value="CheA-289, Domain 4"/>
    <property type="match status" value="1"/>
</dbReference>